<dbReference type="OrthoDB" id="3538943at2759"/>
<reference evidence="2" key="1">
    <citation type="submission" date="2020-03" db="EMBL/GenBank/DDBJ databases">
        <title>Draft Genome Sequence of Cylindrodendrum hubeiense.</title>
        <authorList>
            <person name="Buettner E."/>
            <person name="Kellner H."/>
        </authorList>
    </citation>
    <scope>NUCLEOTIDE SEQUENCE</scope>
    <source>
        <strain evidence="2">IHI 201604</strain>
    </source>
</reference>
<accession>A0A9P5GTL0</accession>
<sequence>MSLTSSPQRDVIELLARRNLTSIPKDQQVLLEEPDSWAVDLKSKPHGFANVPGHVLETAKSAYIVRTSATIESQPQLQIQSQPQMSTQSSTQSRTKDSSPPPTSTNNPNHNGVPHTQNGHLESPPPESPEKFMEWSLSPEREPRLPQLPVESSIVRETPKAAPMAPPPRPAPPFSFPSSGGPEEDLEVDIPQPQLLQDAPVNRTAARLQATVESTTPTGTNPMATPPCAQPSHPTQPTIPNTILADKSAVELAPLEQRRERRMKAIQFNDRTPKKFQPELNRLAPTKTFTEMESSNSTSPSSIIPATFEEPPTQGSILPSVEISKDMDIDDEYDQEENDEMEVIVEQSQTQAPVVGSYQSQRAFHDIPPPFPQITLSGDIEPFKIFKMAYPAYTENHSGTLWDFIKACVYLDWLRRRRQLRDCLYDEFIRAFADYQAYVRNARPGQEALVAIEWFNNLSGPSVFNNMVVTKENLGYILDSYPKEVVKASKLIVEEDGSDEEVAQTKRTPLGLDGVMDIDRRESLRRQTSTPALTNASRPHGILTQAPPPPSPSWNSTALPSTIATPATRKRPSRASQYFGKLASSVNSTTPRRPTRTAEERAKLREHFLKRKSADSRSVTSSRFGQ</sequence>
<organism evidence="2 3">
    <name type="scientific">Cylindrodendrum hubeiense</name>
    <dbReference type="NCBI Taxonomy" id="595255"/>
    <lineage>
        <taxon>Eukaryota</taxon>
        <taxon>Fungi</taxon>
        <taxon>Dikarya</taxon>
        <taxon>Ascomycota</taxon>
        <taxon>Pezizomycotina</taxon>
        <taxon>Sordariomycetes</taxon>
        <taxon>Hypocreomycetidae</taxon>
        <taxon>Hypocreales</taxon>
        <taxon>Nectriaceae</taxon>
        <taxon>Cylindrodendrum</taxon>
    </lineage>
</organism>
<feature type="compositionally biased region" description="Pro residues" evidence="1">
    <location>
        <begin position="164"/>
        <end position="175"/>
    </location>
</feature>
<feature type="region of interest" description="Disordered" evidence="1">
    <location>
        <begin position="524"/>
        <end position="626"/>
    </location>
</feature>
<name>A0A9P5GTL0_9HYPO</name>
<dbReference type="AlphaFoldDB" id="A0A9P5GTL0"/>
<evidence type="ECO:0000313" key="3">
    <source>
        <dbReference type="Proteomes" id="UP000722485"/>
    </source>
</evidence>
<proteinExistence type="predicted"/>
<feature type="region of interest" description="Disordered" evidence="1">
    <location>
        <begin position="213"/>
        <end position="240"/>
    </location>
</feature>
<dbReference type="Proteomes" id="UP000722485">
    <property type="component" value="Unassembled WGS sequence"/>
</dbReference>
<feature type="compositionally biased region" description="Polar residues" evidence="1">
    <location>
        <begin position="213"/>
        <end position="223"/>
    </location>
</feature>
<gene>
    <name evidence="2" type="ORF">G7Z17_g13488</name>
</gene>
<feature type="compositionally biased region" description="Low complexity" evidence="1">
    <location>
        <begin position="294"/>
        <end position="305"/>
    </location>
</feature>
<evidence type="ECO:0000313" key="2">
    <source>
        <dbReference type="EMBL" id="KAF7533602.1"/>
    </source>
</evidence>
<feature type="region of interest" description="Disordered" evidence="1">
    <location>
        <begin position="73"/>
        <end position="187"/>
    </location>
</feature>
<feature type="region of interest" description="Disordered" evidence="1">
    <location>
        <begin position="290"/>
        <end position="317"/>
    </location>
</feature>
<feature type="compositionally biased region" description="Polar residues" evidence="1">
    <location>
        <begin position="526"/>
        <end position="537"/>
    </location>
</feature>
<feature type="compositionally biased region" description="Low complexity" evidence="1">
    <location>
        <begin position="73"/>
        <end position="93"/>
    </location>
</feature>
<evidence type="ECO:0000256" key="1">
    <source>
        <dbReference type="SAM" id="MobiDB-lite"/>
    </source>
</evidence>
<dbReference type="EMBL" id="JAANBB010000819">
    <property type="protein sequence ID" value="KAF7533602.1"/>
    <property type="molecule type" value="Genomic_DNA"/>
</dbReference>
<feature type="compositionally biased region" description="Polar residues" evidence="1">
    <location>
        <begin position="553"/>
        <end position="565"/>
    </location>
</feature>
<comment type="caution">
    <text evidence="2">The sequence shown here is derived from an EMBL/GenBank/DDBJ whole genome shotgun (WGS) entry which is preliminary data.</text>
</comment>
<keyword evidence="3" id="KW-1185">Reference proteome</keyword>
<protein>
    <submittedName>
        <fullName evidence="2">Uncharacterized protein</fullName>
    </submittedName>
</protein>
<feature type="compositionally biased region" description="Basic and acidic residues" evidence="1">
    <location>
        <begin position="128"/>
        <end position="144"/>
    </location>
</feature>
<feature type="compositionally biased region" description="Basic and acidic residues" evidence="1">
    <location>
        <begin position="596"/>
        <end position="615"/>
    </location>
</feature>
<feature type="compositionally biased region" description="Polar residues" evidence="1">
    <location>
        <begin position="616"/>
        <end position="626"/>
    </location>
</feature>